<accession>A0A7S2UA05</accession>
<evidence type="ECO:0000313" key="2">
    <source>
        <dbReference type="EMBL" id="CAD9813194.1"/>
    </source>
</evidence>
<evidence type="ECO:0000256" key="1">
    <source>
        <dbReference type="SAM" id="MobiDB-lite"/>
    </source>
</evidence>
<name>A0A7S2UA05_9STRA</name>
<sequence>MVVYLLHVKADLQGVASMAMAPGANICISVRKPMSDDYAEVREKVVIDTSSELVEPDKWERDAPLGSTTATHADAHRDREPPHHFALKWDGEKKRSTIRVLDGTTPTTTHTNHKHKNNHKESAAHTSEMQARDSGEFVPMIALDCEGIEPYAFHVMGGEFIVTRKSDAKIFDEVDLSQGDWNEFELGAGNTSVANLESKFV</sequence>
<feature type="region of interest" description="Disordered" evidence="1">
    <location>
        <begin position="62"/>
        <end position="82"/>
    </location>
</feature>
<protein>
    <submittedName>
        <fullName evidence="2">Uncharacterized protein</fullName>
    </submittedName>
</protein>
<dbReference type="EMBL" id="HBHQ01007452">
    <property type="protein sequence ID" value="CAD9813194.1"/>
    <property type="molecule type" value="Transcribed_RNA"/>
</dbReference>
<reference evidence="2" key="1">
    <citation type="submission" date="2021-01" db="EMBL/GenBank/DDBJ databases">
        <authorList>
            <person name="Corre E."/>
            <person name="Pelletier E."/>
            <person name="Niang G."/>
            <person name="Scheremetjew M."/>
            <person name="Finn R."/>
            <person name="Kale V."/>
            <person name="Holt S."/>
            <person name="Cochrane G."/>
            <person name="Meng A."/>
            <person name="Brown T."/>
            <person name="Cohen L."/>
        </authorList>
    </citation>
    <scope>NUCLEOTIDE SEQUENCE</scope>
    <source>
        <strain evidence="2">CCMP2084</strain>
    </source>
</reference>
<dbReference type="InterPro" id="IPR008584">
    <property type="entry name" value="CXXC_Zn-binding_euk"/>
</dbReference>
<feature type="compositionally biased region" description="Basic and acidic residues" evidence="1">
    <location>
        <begin position="73"/>
        <end position="82"/>
    </location>
</feature>
<dbReference type="Pfam" id="PF05907">
    <property type="entry name" value="CXXC_Zn-b_euk"/>
    <property type="match status" value="1"/>
</dbReference>
<gene>
    <name evidence="2" type="ORF">ASEP1449_LOCUS5019</name>
</gene>
<dbReference type="SUPFAM" id="SSF141678">
    <property type="entry name" value="MAL13P1.257-like"/>
    <property type="match status" value="1"/>
</dbReference>
<feature type="region of interest" description="Disordered" evidence="1">
    <location>
        <begin position="103"/>
        <end position="128"/>
    </location>
</feature>
<dbReference type="AlphaFoldDB" id="A0A7S2UA05"/>
<organism evidence="2">
    <name type="scientific">Attheya septentrionalis</name>
    <dbReference type="NCBI Taxonomy" id="420275"/>
    <lineage>
        <taxon>Eukaryota</taxon>
        <taxon>Sar</taxon>
        <taxon>Stramenopiles</taxon>
        <taxon>Ochrophyta</taxon>
        <taxon>Bacillariophyta</taxon>
        <taxon>Coscinodiscophyceae</taxon>
        <taxon>Chaetocerotophycidae</taxon>
        <taxon>Chaetocerotales</taxon>
        <taxon>Attheyaceae</taxon>
        <taxon>Attheya</taxon>
    </lineage>
</organism>
<proteinExistence type="predicted"/>